<evidence type="ECO:0000313" key="4">
    <source>
        <dbReference type="EMBL" id="KXX75684.1"/>
    </source>
</evidence>
<dbReference type="FunFam" id="3.90.226.10:FF:000058">
    <property type="entry name" value="Enoyl-CoA hydratase/isomerase family protein"/>
    <property type="match status" value="1"/>
</dbReference>
<gene>
    <name evidence="4" type="ORF">MMYC01_208399</name>
</gene>
<keyword evidence="2" id="KW-0843">Virulence</keyword>
<protein>
    <submittedName>
        <fullName evidence="4">Methylglutaconyl-CoA hydratase, mitochondrial</fullName>
    </submittedName>
</protein>
<dbReference type="CDD" id="cd06558">
    <property type="entry name" value="crotonase-like"/>
    <property type="match status" value="1"/>
</dbReference>
<dbReference type="Pfam" id="PF00378">
    <property type="entry name" value="ECH_1"/>
    <property type="match status" value="1"/>
</dbReference>
<dbReference type="InterPro" id="IPR001753">
    <property type="entry name" value="Enoyl-CoA_hydra/iso"/>
</dbReference>
<dbReference type="InterPro" id="IPR014748">
    <property type="entry name" value="Enoyl-CoA_hydra_C"/>
</dbReference>
<dbReference type="Gene3D" id="3.90.226.10">
    <property type="entry name" value="2-enoyl-CoA Hydratase, Chain A, domain 1"/>
    <property type="match status" value="1"/>
</dbReference>
<comment type="caution">
    <text evidence="4">The sequence shown here is derived from an EMBL/GenBank/DDBJ whole genome shotgun (WGS) entry which is preliminary data.</text>
</comment>
<dbReference type="GO" id="GO:0016829">
    <property type="term" value="F:lyase activity"/>
    <property type="evidence" value="ECO:0007669"/>
    <property type="project" value="UniProtKB-KW"/>
</dbReference>
<dbReference type="PANTHER" id="PTHR11941:SF171">
    <property type="entry name" value="SD19268P"/>
    <property type="match status" value="1"/>
</dbReference>
<dbReference type="OrthoDB" id="410701at2759"/>
<dbReference type="SUPFAM" id="SSF52096">
    <property type="entry name" value="ClpP/crotonase"/>
    <property type="match status" value="1"/>
</dbReference>
<comment type="similarity">
    <text evidence="1">Belongs to the enoyl-CoA hydratase/isomerase family.</text>
</comment>
<keyword evidence="3" id="KW-0456">Lyase</keyword>
<sequence length="344" mass="37281">MPPRFSLALNASIALRVGRLAVRRARYSTEANAGPLIRVTDLPTPNSGHIRILELNRPAARNAISRALLSSLRDEVDAVHAQYDAATGEEIATPSWNKRFGGIAGDDQKGPTRALIIASALDTAFCAGADLKERKTFTQEDTAAFLLNLRTTLTSLSSLPIPTISAISSVALGGGLELALATHFRVLTSNAIVGLPETRLGIIPGAGGTYRLPALIGIPRARDMILTGRRVSAPEAYFLGLADRLVEIAPESEEQAREWQALEEKERDKMVMGLARRSALSEAVRLASEISEGGPIAVRAALRAVEEPRETVENNMYERVVRTEDRDEALRAFAEKRKPVFKGK</sequence>
<dbReference type="PANTHER" id="PTHR11941">
    <property type="entry name" value="ENOYL-COA HYDRATASE-RELATED"/>
    <property type="match status" value="1"/>
</dbReference>
<accession>A0A175VY47</accession>
<dbReference type="GO" id="GO:0005739">
    <property type="term" value="C:mitochondrion"/>
    <property type="evidence" value="ECO:0007669"/>
    <property type="project" value="TreeGrafter"/>
</dbReference>
<dbReference type="AlphaFoldDB" id="A0A175VY47"/>
<dbReference type="STRING" id="100816.A0A175VY47"/>
<evidence type="ECO:0000256" key="2">
    <source>
        <dbReference type="ARBA" id="ARBA00023026"/>
    </source>
</evidence>
<reference evidence="4 5" key="1">
    <citation type="journal article" date="2016" name="Genome Announc.">
        <title>Genome Sequence of Madurella mycetomatis mm55, Isolated from a Human Mycetoma Case in Sudan.</title>
        <authorList>
            <person name="Smit S."/>
            <person name="Derks M.F."/>
            <person name="Bervoets S."/>
            <person name="Fahal A."/>
            <person name="van Leeuwen W."/>
            <person name="van Belkum A."/>
            <person name="van de Sande W.W."/>
        </authorList>
    </citation>
    <scope>NUCLEOTIDE SEQUENCE [LARGE SCALE GENOMIC DNA]</scope>
    <source>
        <strain evidence="5">mm55</strain>
    </source>
</reference>
<evidence type="ECO:0000256" key="3">
    <source>
        <dbReference type="ARBA" id="ARBA00023239"/>
    </source>
</evidence>
<evidence type="ECO:0000313" key="5">
    <source>
        <dbReference type="Proteomes" id="UP000078237"/>
    </source>
</evidence>
<dbReference type="EMBL" id="LCTW02000255">
    <property type="protein sequence ID" value="KXX75684.1"/>
    <property type="molecule type" value="Genomic_DNA"/>
</dbReference>
<proteinExistence type="inferred from homology"/>
<evidence type="ECO:0000256" key="1">
    <source>
        <dbReference type="ARBA" id="ARBA00005254"/>
    </source>
</evidence>
<dbReference type="VEuPathDB" id="FungiDB:MMYC01_208399"/>
<dbReference type="Gene3D" id="3.30.300.220">
    <property type="match status" value="1"/>
</dbReference>
<organism evidence="4 5">
    <name type="scientific">Madurella mycetomatis</name>
    <dbReference type="NCBI Taxonomy" id="100816"/>
    <lineage>
        <taxon>Eukaryota</taxon>
        <taxon>Fungi</taxon>
        <taxon>Dikarya</taxon>
        <taxon>Ascomycota</taxon>
        <taxon>Pezizomycotina</taxon>
        <taxon>Sordariomycetes</taxon>
        <taxon>Sordariomycetidae</taxon>
        <taxon>Sordariales</taxon>
        <taxon>Sordariales incertae sedis</taxon>
        <taxon>Madurella</taxon>
    </lineage>
</organism>
<dbReference type="Gene3D" id="1.10.12.10">
    <property type="entry name" value="Lyase 2-enoyl-coa Hydratase, Chain A, domain 2"/>
    <property type="match status" value="1"/>
</dbReference>
<keyword evidence="5" id="KW-1185">Reference proteome</keyword>
<dbReference type="Proteomes" id="UP000078237">
    <property type="component" value="Unassembled WGS sequence"/>
</dbReference>
<dbReference type="InterPro" id="IPR029045">
    <property type="entry name" value="ClpP/crotonase-like_dom_sf"/>
</dbReference>
<dbReference type="GO" id="GO:0006635">
    <property type="term" value="P:fatty acid beta-oxidation"/>
    <property type="evidence" value="ECO:0007669"/>
    <property type="project" value="TreeGrafter"/>
</dbReference>
<name>A0A175VY47_9PEZI</name>